<feature type="compositionally biased region" description="Polar residues" evidence="1">
    <location>
        <begin position="52"/>
        <end position="61"/>
    </location>
</feature>
<evidence type="ECO:0000313" key="2">
    <source>
        <dbReference type="Proteomes" id="UP000695000"/>
    </source>
</evidence>
<keyword evidence="2" id="KW-1185">Reference proteome</keyword>
<proteinExistence type="predicted"/>
<name>A0ABM1MCY9_NICVS</name>
<reference evidence="3" key="1">
    <citation type="submission" date="2025-08" db="UniProtKB">
        <authorList>
            <consortium name="RefSeq"/>
        </authorList>
    </citation>
    <scope>IDENTIFICATION</scope>
</reference>
<gene>
    <name evidence="3" type="primary">LOC108559616</name>
</gene>
<evidence type="ECO:0000313" key="3">
    <source>
        <dbReference type="RefSeq" id="XP_017772439.1"/>
    </source>
</evidence>
<dbReference type="RefSeq" id="XP_017772439.1">
    <property type="nucleotide sequence ID" value="XM_017916950.1"/>
</dbReference>
<evidence type="ECO:0000256" key="1">
    <source>
        <dbReference type="SAM" id="MobiDB-lite"/>
    </source>
</evidence>
<dbReference type="GeneID" id="108559616"/>
<accession>A0ABM1MCY9</accession>
<dbReference type="Proteomes" id="UP000695000">
    <property type="component" value="Unplaced"/>
</dbReference>
<protein>
    <submittedName>
        <fullName evidence="3">Uncharacterized protein LOC108559616</fullName>
    </submittedName>
</protein>
<organism evidence="2 3">
    <name type="scientific">Nicrophorus vespilloides</name>
    <name type="common">Boreal carrion beetle</name>
    <dbReference type="NCBI Taxonomy" id="110193"/>
    <lineage>
        <taxon>Eukaryota</taxon>
        <taxon>Metazoa</taxon>
        <taxon>Ecdysozoa</taxon>
        <taxon>Arthropoda</taxon>
        <taxon>Hexapoda</taxon>
        <taxon>Insecta</taxon>
        <taxon>Pterygota</taxon>
        <taxon>Neoptera</taxon>
        <taxon>Endopterygota</taxon>
        <taxon>Coleoptera</taxon>
        <taxon>Polyphaga</taxon>
        <taxon>Staphyliniformia</taxon>
        <taxon>Silphidae</taxon>
        <taxon>Nicrophorinae</taxon>
        <taxon>Nicrophorus</taxon>
    </lineage>
</organism>
<sequence length="139" mass="15136">MSCCKKGGNNKPVQKVVIPKGMINPGETTIIEIPSNLQKQPIVVAKRKTSLDSFKNASQSGGRKCCKDQGGKGNNTPNGKDKKGGNKNANAATSNELEITERKEREQFLKDLEEFQKARRKLLANASFLAGEKGNCCKK</sequence>
<feature type="region of interest" description="Disordered" evidence="1">
    <location>
        <begin position="52"/>
        <end position="97"/>
    </location>
</feature>